<dbReference type="InterPro" id="IPR000008">
    <property type="entry name" value="C2_dom"/>
</dbReference>
<evidence type="ECO:0000313" key="5">
    <source>
        <dbReference type="Proteomes" id="UP000594263"/>
    </source>
</evidence>
<keyword evidence="5" id="KW-1185">Reference proteome</keyword>
<dbReference type="Gramene" id="Kaladp0011s0547.1.v1.1">
    <property type="protein sequence ID" value="Kaladp0011s0547.1.v1.1"/>
    <property type="gene ID" value="Kaladp0011s0547.v1.1"/>
</dbReference>
<dbReference type="InterPro" id="IPR035892">
    <property type="entry name" value="C2_domain_sf"/>
</dbReference>
<dbReference type="Pfam" id="PF00168">
    <property type="entry name" value="C2"/>
    <property type="match status" value="1"/>
</dbReference>
<organism evidence="4 5">
    <name type="scientific">Kalanchoe fedtschenkoi</name>
    <name type="common">Lavender scallops</name>
    <name type="synonym">South American air plant</name>
    <dbReference type="NCBI Taxonomy" id="63787"/>
    <lineage>
        <taxon>Eukaryota</taxon>
        <taxon>Viridiplantae</taxon>
        <taxon>Streptophyta</taxon>
        <taxon>Embryophyta</taxon>
        <taxon>Tracheophyta</taxon>
        <taxon>Spermatophyta</taxon>
        <taxon>Magnoliopsida</taxon>
        <taxon>eudicotyledons</taxon>
        <taxon>Gunneridae</taxon>
        <taxon>Pentapetalae</taxon>
        <taxon>Saxifragales</taxon>
        <taxon>Crassulaceae</taxon>
        <taxon>Kalanchoe</taxon>
    </lineage>
</organism>
<name>A0A7N0RII5_KALFE</name>
<keyword evidence="1" id="KW-0479">Metal-binding</keyword>
<dbReference type="EnsemblPlants" id="Kaladp0011s0547.1.v1.1">
    <property type="protein sequence ID" value="Kaladp0011s0547.1.v1.1"/>
    <property type="gene ID" value="Kaladp0011s0547.v1.1"/>
</dbReference>
<evidence type="ECO:0000259" key="3">
    <source>
        <dbReference type="PROSITE" id="PS50004"/>
    </source>
</evidence>
<dbReference type="PROSITE" id="PS50004">
    <property type="entry name" value="C2"/>
    <property type="match status" value="1"/>
</dbReference>
<keyword evidence="2" id="KW-0106">Calcium</keyword>
<dbReference type="PANTHER" id="PTHR46502:SF22">
    <property type="entry name" value="C2 DOMAIN-CONTAINING PROTEIN"/>
    <property type="match status" value="1"/>
</dbReference>
<evidence type="ECO:0000256" key="1">
    <source>
        <dbReference type="ARBA" id="ARBA00022723"/>
    </source>
</evidence>
<sequence>MDPYAIVEYGSEEVRSGVAKGEVRIAREFCITMHHHFSSLLSYERLQCAGQGRNPVWNERLMLRAEYPSDDESHKYKLVIKIMDRRKHSPDAPLGETKIYLQDLVSDGVELGIAEMRLQKYRVVLADRRYYGEISVAVSFTVLENDYMRQPRV</sequence>
<accession>A0A7N0RII5</accession>
<evidence type="ECO:0000313" key="4">
    <source>
        <dbReference type="EnsemblPlants" id="Kaladp0011s0547.1.v1.1"/>
    </source>
</evidence>
<dbReference type="PANTHER" id="PTHR46502">
    <property type="entry name" value="C2 DOMAIN-CONTAINING"/>
    <property type="match status" value="1"/>
</dbReference>
<dbReference type="Gene3D" id="2.60.40.150">
    <property type="entry name" value="C2 domain"/>
    <property type="match status" value="1"/>
</dbReference>
<dbReference type="AlphaFoldDB" id="A0A7N0RII5"/>
<feature type="domain" description="C2" evidence="3">
    <location>
        <begin position="1"/>
        <end position="114"/>
    </location>
</feature>
<evidence type="ECO:0000256" key="2">
    <source>
        <dbReference type="ARBA" id="ARBA00022837"/>
    </source>
</evidence>
<reference evidence="4" key="1">
    <citation type="submission" date="2021-01" db="UniProtKB">
        <authorList>
            <consortium name="EnsemblPlants"/>
        </authorList>
    </citation>
    <scope>IDENTIFICATION</scope>
</reference>
<protein>
    <recommendedName>
        <fullName evidence="3">C2 domain-containing protein</fullName>
    </recommendedName>
</protein>
<dbReference type="OMA" id="DESHKYK"/>
<dbReference type="GO" id="GO:0046872">
    <property type="term" value="F:metal ion binding"/>
    <property type="evidence" value="ECO:0007669"/>
    <property type="project" value="UniProtKB-KW"/>
</dbReference>
<dbReference type="Proteomes" id="UP000594263">
    <property type="component" value="Unplaced"/>
</dbReference>
<proteinExistence type="predicted"/>
<dbReference type="SUPFAM" id="SSF49562">
    <property type="entry name" value="C2 domain (Calcium/lipid-binding domain, CaLB)"/>
    <property type="match status" value="1"/>
</dbReference>